<dbReference type="Proteomes" id="UP000216300">
    <property type="component" value="Unassembled WGS sequence"/>
</dbReference>
<feature type="binding site" evidence="6">
    <location>
        <position position="249"/>
    </location>
    <ligand>
        <name>Zn(2+)</name>
        <dbReference type="ChEBI" id="CHEBI:29105"/>
        <label>2</label>
    </ligand>
</feature>
<comment type="catalytic activity">
    <reaction evidence="6">
        <text>(S)-dihydroorotate + H2O = N-carbamoyl-L-aspartate + H(+)</text>
        <dbReference type="Rhea" id="RHEA:24296"/>
        <dbReference type="ChEBI" id="CHEBI:15377"/>
        <dbReference type="ChEBI" id="CHEBI:15378"/>
        <dbReference type="ChEBI" id="CHEBI:30864"/>
        <dbReference type="ChEBI" id="CHEBI:32814"/>
        <dbReference type="EC" id="3.5.2.3"/>
    </reaction>
</comment>
<dbReference type="InterPro" id="IPR002195">
    <property type="entry name" value="Dihydroorotase_CS"/>
</dbReference>
<evidence type="ECO:0000259" key="8">
    <source>
        <dbReference type="Pfam" id="PF12890"/>
    </source>
</evidence>
<feature type="binding site" evidence="6">
    <location>
        <position position="168"/>
    </location>
    <ligand>
        <name>Zn(2+)</name>
        <dbReference type="ChEBI" id="CHEBI:29105"/>
        <label>1</label>
    </ligand>
</feature>
<evidence type="ECO:0000256" key="4">
    <source>
        <dbReference type="ARBA" id="ARBA00022801"/>
    </source>
</evidence>
<dbReference type="GO" id="GO:0006145">
    <property type="term" value="P:purine nucleobase catabolic process"/>
    <property type="evidence" value="ECO:0007669"/>
    <property type="project" value="TreeGrafter"/>
</dbReference>
<dbReference type="GO" id="GO:0005737">
    <property type="term" value="C:cytoplasm"/>
    <property type="evidence" value="ECO:0007669"/>
    <property type="project" value="TreeGrafter"/>
</dbReference>
<keyword evidence="10" id="KW-1185">Reference proteome</keyword>
<comment type="caution">
    <text evidence="9">The sequence shown here is derived from an EMBL/GenBank/DDBJ whole genome shotgun (WGS) entry which is preliminary data.</text>
</comment>
<dbReference type="GO" id="GO:0008270">
    <property type="term" value="F:zinc ion binding"/>
    <property type="evidence" value="ECO:0007669"/>
    <property type="project" value="UniProtKB-UniRule"/>
</dbReference>
<dbReference type="OrthoDB" id="9803027at2"/>
<evidence type="ECO:0000313" key="10">
    <source>
        <dbReference type="Proteomes" id="UP000216300"/>
    </source>
</evidence>
<feature type="binding site" evidence="6">
    <location>
        <position position="110"/>
    </location>
    <ligand>
        <name>substrate</name>
    </ligand>
</feature>
<dbReference type="GO" id="GO:0004151">
    <property type="term" value="F:dihydroorotase activity"/>
    <property type="evidence" value="ECO:0007669"/>
    <property type="project" value="UniProtKB-UniRule"/>
</dbReference>
<dbReference type="NCBIfam" id="NF006836">
    <property type="entry name" value="PRK09357.1-1"/>
    <property type="match status" value="1"/>
</dbReference>
<feature type="region of interest" description="Disordered" evidence="7">
    <location>
        <begin position="1"/>
        <end position="20"/>
    </location>
</feature>
<dbReference type="EC" id="3.5.2.3" evidence="6"/>
<dbReference type="Gene3D" id="2.30.40.10">
    <property type="entry name" value="Urease, subunit C, domain 1"/>
    <property type="match status" value="1"/>
</dbReference>
<gene>
    <name evidence="6" type="primary">pyrC</name>
    <name evidence="9" type="ORF">CGZ91_00965</name>
</gene>
<evidence type="ECO:0000256" key="5">
    <source>
        <dbReference type="ARBA" id="ARBA00022975"/>
    </source>
</evidence>
<dbReference type="CDD" id="cd01317">
    <property type="entry name" value="DHOase_IIa"/>
    <property type="match status" value="1"/>
</dbReference>
<dbReference type="PROSITE" id="PS00483">
    <property type="entry name" value="DIHYDROOROTASE_2"/>
    <property type="match status" value="1"/>
</dbReference>
<dbReference type="UniPathway" id="UPA00070">
    <property type="reaction ID" value="UER00117"/>
</dbReference>
<proteinExistence type="inferred from homology"/>
<dbReference type="InterPro" id="IPR011059">
    <property type="entry name" value="Metal-dep_hydrolase_composite"/>
</dbReference>
<evidence type="ECO:0000313" key="9">
    <source>
        <dbReference type="EMBL" id="OYN92120.1"/>
    </source>
</evidence>
<evidence type="ECO:0000256" key="2">
    <source>
        <dbReference type="ARBA" id="ARBA00010286"/>
    </source>
</evidence>
<evidence type="ECO:0000256" key="3">
    <source>
        <dbReference type="ARBA" id="ARBA00022723"/>
    </source>
</evidence>
<dbReference type="InterPro" id="IPR050138">
    <property type="entry name" value="DHOase/Allantoinase_Hydrolase"/>
</dbReference>
<keyword evidence="4 6" id="KW-0378">Hydrolase</keyword>
<dbReference type="Pfam" id="PF12890">
    <property type="entry name" value="DHOase"/>
    <property type="match status" value="1"/>
</dbReference>
<feature type="domain" description="Dihydroorotase catalytic" evidence="8">
    <location>
        <begin position="68"/>
        <end position="255"/>
    </location>
</feature>
<comment type="pathway">
    <text evidence="6">Pyrimidine metabolism; UMP biosynthesis via de novo pathway; (S)-dihydroorotate from bicarbonate: step 3/3.</text>
</comment>
<feature type="binding site" evidence="6">
    <location>
        <position position="76"/>
    </location>
    <ligand>
        <name>Zn(2+)</name>
        <dbReference type="ChEBI" id="CHEBI:29105"/>
        <label>1</label>
    </ligand>
</feature>
<feature type="binding site" evidence="6">
    <location>
        <position position="195"/>
    </location>
    <ligand>
        <name>Zn(2+)</name>
        <dbReference type="ChEBI" id="CHEBI:29105"/>
        <label>2</label>
    </ligand>
</feature>
<feature type="binding site" evidence="6">
    <location>
        <position position="322"/>
    </location>
    <ligand>
        <name>Zn(2+)</name>
        <dbReference type="ChEBI" id="CHEBI:29105"/>
        <label>1</label>
    </ligand>
</feature>
<dbReference type="SUPFAM" id="SSF51556">
    <property type="entry name" value="Metallo-dependent hydrolases"/>
    <property type="match status" value="1"/>
</dbReference>
<evidence type="ECO:0000256" key="6">
    <source>
        <dbReference type="HAMAP-Rule" id="MF_00220"/>
    </source>
</evidence>
<comment type="cofactor">
    <cofactor evidence="6">
        <name>Zn(2+)</name>
        <dbReference type="ChEBI" id="CHEBI:29105"/>
    </cofactor>
    <text evidence="6">Binds 2 Zn(2+) ions per subunit.</text>
</comment>
<comment type="function">
    <text evidence="1 6">Catalyzes the reversible cyclization of carbamoyl aspartate to dihydroorotate.</text>
</comment>
<dbReference type="RefSeq" id="WP_094452129.1">
    <property type="nucleotide sequence ID" value="NZ_NMVJ01000001.1"/>
</dbReference>
<dbReference type="NCBIfam" id="TIGR00857">
    <property type="entry name" value="pyrC_multi"/>
    <property type="match status" value="1"/>
</dbReference>
<dbReference type="GO" id="GO:0044205">
    <property type="term" value="P:'de novo' UMP biosynthetic process"/>
    <property type="evidence" value="ECO:0007669"/>
    <property type="project" value="UniProtKB-UniRule"/>
</dbReference>
<feature type="binding site" evidence="6">
    <location>
        <position position="295"/>
    </location>
    <ligand>
        <name>substrate</name>
    </ligand>
</feature>
<dbReference type="SUPFAM" id="SSF51338">
    <property type="entry name" value="Composite domain of metallo-dependent hydrolases"/>
    <property type="match status" value="1"/>
</dbReference>
<dbReference type="Gene3D" id="3.20.20.140">
    <property type="entry name" value="Metal-dependent hydrolases"/>
    <property type="match status" value="1"/>
</dbReference>
<dbReference type="InterPro" id="IPR024403">
    <property type="entry name" value="DHOase_cat"/>
</dbReference>
<dbReference type="PANTHER" id="PTHR43668">
    <property type="entry name" value="ALLANTOINASE"/>
    <property type="match status" value="1"/>
</dbReference>
<feature type="active site" evidence="6">
    <location>
        <position position="322"/>
    </location>
</feature>
<keyword evidence="6" id="KW-0862">Zinc</keyword>
<protein>
    <recommendedName>
        <fullName evidence="6">Dihydroorotase</fullName>
        <shortName evidence="6">DHOase</shortName>
        <ecNumber evidence="6">3.5.2.3</ecNumber>
    </recommendedName>
</protein>
<dbReference type="AlphaFoldDB" id="A0A255ELM3"/>
<name>A0A255ELM3_9ACTN</name>
<organism evidence="9 10">
    <name type="scientific">Parenemella sanctibonifatiensis</name>
    <dbReference type="NCBI Taxonomy" id="2016505"/>
    <lineage>
        <taxon>Bacteria</taxon>
        <taxon>Bacillati</taxon>
        <taxon>Actinomycetota</taxon>
        <taxon>Actinomycetes</taxon>
        <taxon>Propionibacteriales</taxon>
        <taxon>Propionibacteriaceae</taxon>
        <taxon>Parenemella</taxon>
    </lineage>
</organism>
<dbReference type="PANTHER" id="PTHR43668:SF2">
    <property type="entry name" value="ALLANTOINASE"/>
    <property type="match status" value="1"/>
</dbReference>
<dbReference type="EMBL" id="NMVJ01000001">
    <property type="protein sequence ID" value="OYN92120.1"/>
    <property type="molecule type" value="Genomic_DNA"/>
</dbReference>
<dbReference type="HAMAP" id="MF_00220_B">
    <property type="entry name" value="PyrC_classI_B"/>
    <property type="match status" value="1"/>
</dbReference>
<keyword evidence="5 6" id="KW-0665">Pyrimidine biosynthesis</keyword>
<dbReference type="GO" id="GO:0004038">
    <property type="term" value="F:allantoinase activity"/>
    <property type="evidence" value="ECO:0007669"/>
    <property type="project" value="TreeGrafter"/>
</dbReference>
<sequence>MIDPSAGPDQSHVAALSTRDARSIPAPLSINGVTLPDGTTTDLHIAQGRYVQDPPEGAEQIDAAGLRVLPGLVDLHTHLREPGREDAETVRSGAAAAARGGWTAVCAMANTRPVTDTAEAAQHLHALAADADAQVVPIGAISKGLGGEELAELGLMNRHAGVRLFSDDGRCVADSRLMRRAFEYVRDFGGVLAQHAQDPALAGDQACCHEGEWSGRLGLPSWPPQAESVIVARDVQLAELTRSRLHVCHVTSAESVEVLRWAKARGIQVTAEVTPHHLLLTTDLLADYDTTFKVNPPLRTDEHVEALRAGLADGTIDAVATDHAPHAPQDKHHAFVDARPGMLGLEHALGVVLDTMVATGALDWSGVADRMSQAPARIAGLADQGQGFTVGDPASLVLVDPSARAVVDRSQTASLSRNNPYHGRELADPVVRTIWNGRTTWLRS</sequence>
<dbReference type="InterPro" id="IPR004722">
    <property type="entry name" value="DHOase"/>
</dbReference>
<feature type="binding site" evidence="6">
    <location>
        <begin position="78"/>
        <end position="80"/>
    </location>
    <ligand>
        <name>substrate</name>
    </ligand>
</feature>
<keyword evidence="3 6" id="KW-0479">Metal-binding</keyword>
<feature type="binding site" evidence="6">
    <location>
        <position position="326"/>
    </location>
    <ligand>
        <name>substrate</name>
    </ligand>
</feature>
<feature type="binding site" evidence="6">
    <location>
        <position position="168"/>
    </location>
    <ligand>
        <name>Zn(2+)</name>
        <dbReference type="ChEBI" id="CHEBI:29105"/>
        <label>2</label>
    </ligand>
</feature>
<comment type="similarity">
    <text evidence="2 6">Belongs to the metallo-dependent hydrolases superfamily. DHOase family. Class I DHOase subfamily.</text>
</comment>
<feature type="binding site" evidence="6">
    <location>
        <position position="78"/>
    </location>
    <ligand>
        <name>Zn(2+)</name>
        <dbReference type="ChEBI" id="CHEBI:29105"/>
        <label>1</label>
    </ligand>
</feature>
<dbReference type="InterPro" id="IPR032466">
    <property type="entry name" value="Metal_Hydrolase"/>
</dbReference>
<reference evidence="9 10" key="1">
    <citation type="submission" date="2017-07" db="EMBL/GenBank/DDBJ databases">
        <title>Draft whole genome sequences of clinical Proprionibacteriaceae strains.</title>
        <authorList>
            <person name="Bernier A.-M."/>
            <person name="Bernard K."/>
            <person name="Domingo M.-C."/>
        </authorList>
    </citation>
    <scope>NUCLEOTIDE SEQUENCE [LARGE SCALE GENOMIC DNA]</scope>
    <source>
        <strain evidence="9 10">NML 150081</strain>
    </source>
</reference>
<accession>A0A255ELM3</accession>
<evidence type="ECO:0000256" key="1">
    <source>
        <dbReference type="ARBA" id="ARBA00002368"/>
    </source>
</evidence>
<feature type="binding site" evidence="6">
    <location>
        <begin position="340"/>
        <end position="341"/>
    </location>
    <ligand>
        <name>substrate</name>
    </ligand>
</feature>
<evidence type="ECO:0000256" key="7">
    <source>
        <dbReference type="SAM" id="MobiDB-lite"/>
    </source>
</evidence>